<evidence type="ECO:0000313" key="4">
    <source>
        <dbReference type="EMBL" id="KAF7723036.1"/>
    </source>
</evidence>
<proteinExistence type="predicted"/>
<name>A0A8H7BKN1_9FUNG</name>
<dbReference type="Pfam" id="PF13041">
    <property type="entry name" value="PPR_2"/>
    <property type="match status" value="1"/>
</dbReference>
<dbReference type="InterPro" id="IPR002885">
    <property type="entry name" value="PPR_rpt"/>
</dbReference>
<dbReference type="OrthoDB" id="185373at2759"/>
<protein>
    <recommendedName>
        <fullName evidence="3">Pentatricopeptide repeat-containing protein-mitochondrial domain-containing protein</fullName>
    </recommendedName>
</protein>
<reference evidence="4" key="1">
    <citation type="submission" date="2020-01" db="EMBL/GenBank/DDBJ databases">
        <title>Genome Sequencing of Three Apophysomyces-Like Fungal Strains Confirms a Novel Fungal Genus in the Mucoromycota with divergent Burkholderia-like Endosymbiotic Bacteria.</title>
        <authorList>
            <person name="Stajich J.E."/>
            <person name="Macias A.M."/>
            <person name="Carter-House D."/>
            <person name="Lovett B."/>
            <person name="Kasson L.R."/>
            <person name="Berry K."/>
            <person name="Grigoriev I."/>
            <person name="Chang Y."/>
            <person name="Spatafora J."/>
            <person name="Kasson M.T."/>
        </authorList>
    </citation>
    <scope>NUCLEOTIDE SEQUENCE</scope>
    <source>
        <strain evidence="4">NRRL A-21654</strain>
    </source>
</reference>
<evidence type="ECO:0000256" key="1">
    <source>
        <dbReference type="ARBA" id="ARBA00022737"/>
    </source>
</evidence>
<dbReference type="Proteomes" id="UP000605846">
    <property type="component" value="Unassembled WGS sequence"/>
</dbReference>
<feature type="repeat" description="PPR" evidence="2">
    <location>
        <begin position="135"/>
        <end position="169"/>
    </location>
</feature>
<dbReference type="InterPro" id="IPR057027">
    <property type="entry name" value="TPR_mt"/>
</dbReference>
<accession>A0A8H7BKN1</accession>
<dbReference type="PROSITE" id="PS51375">
    <property type="entry name" value="PPR"/>
    <property type="match status" value="5"/>
</dbReference>
<feature type="repeat" description="PPR" evidence="2">
    <location>
        <begin position="170"/>
        <end position="204"/>
    </location>
</feature>
<dbReference type="Pfam" id="PF23276">
    <property type="entry name" value="TPR_24"/>
    <property type="match status" value="1"/>
</dbReference>
<organism evidence="4 5">
    <name type="scientific">Apophysomyces ossiformis</name>
    <dbReference type="NCBI Taxonomy" id="679940"/>
    <lineage>
        <taxon>Eukaryota</taxon>
        <taxon>Fungi</taxon>
        <taxon>Fungi incertae sedis</taxon>
        <taxon>Mucoromycota</taxon>
        <taxon>Mucoromycotina</taxon>
        <taxon>Mucoromycetes</taxon>
        <taxon>Mucorales</taxon>
        <taxon>Mucorineae</taxon>
        <taxon>Mucoraceae</taxon>
        <taxon>Apophysomyces</taxon>
    </lineage>
</organism>
<dbReference type="Pfam" id="PF13812">
    <property type="entry name" value="PPR_3"/>
    <property type="match status" value="2"/>
</dbReference>
<feature type="repeat" description="PPR" evidence="2">
    <location>
        <begin position="454"/>
        <end position="488"/>
    </location>
</feature>
<feature type="repeat" description="PPR" evidence="2">
    <location>
        <begin position="384"/>
        <end position="418"/>
    </location>
</feature>
<sequence length="533" mass="60026">MQRVPIVRLQRSTLTNAVHRKLVNSHGAVLARSNYTSAAAPTTGSEKTNFITFSHPINPLATFNQRLAQKLRQRGGNAKRILDDVKDIVKDIESKGLKFDINTYNGVISAYAKVRDYNALLKTMDKMEKDGIKPSLDTYNIIAESVAQRGEFRMMRRVIESMEKNNVEPSASTYQQILRCLCNNDQLEQAIETLELMKEKNLGPNIASYGTVISCCLKLSDATTAYKLLKEAEDANLLVESQPNIYMDVMRAAALNDQYKATEYCWNATVEKYNIRPDEGACLEVLRVAAKEGDTKLVTDVIRKLSTSGYPYKEHYFTPLMEAFLSKNDLKSAFNVLDIMRVSGIALDMRSTLPIQEKLSKNMKAIDKAYFLLEELKREGKAVDITAFNVVVKACAQAGDVHRTVATYREAANLGVKPDVDTYNAVLEVCVETAMQGMGDVVIQEMKKADVAPNVETYSRMIALACTQKNYENAFTYLEEMKSYGVIPPETTYAILLKKLAEERDPRFHLALEEVETFGYNVSPKLRGLWRRK</sequence>
<comment type="caution">
    <text evidence="4">The sequence shown here is derived from an EMBL/GenBank/DDBJ whole genome shotgun (WGS) entry which is preliminary data.</text>
</comment>
<gene>
    <name evidence="4" type="ORF">EC973_002412</name>
</gene>
<dbReference type="NCBIfam" id="TIGR00756">
    <property type="entry name" value="PPR"/>
    <property type="match status" value="4"/>
</dbReference>
<keyword evidence="1" id="KW-0677">Repeat</keyword>
<evidence type="ECO:0000313" key="5">
    <source>
        <dbReference type="Proteomes" id="UP000605846"/>
    </source>
</evidence>
<dbReference type="PANTHER" id="PTHR47936">
    <property type="entry name" value="PPR_LONG DOMAIN-CONTAINING PROTEIN"/>
    <property type="match status" value="1"/>
</dbReference>
<evidence type="ECO:0000256" key="2">
    <source>
        <dbReference type="PROSITE-ProRule" id="PRU00708"/>
    </source>
</evidence>
<feature type="domain" description="Pentatricopeptide repeat-containing protein-mitochondrial" evidence="3">
    <location>
        <begin position="279"/>
        <end position="410"/>
    </location>
</feature>
<dbReference type="Gene3D" id="1.25.40.10">
    <property type="entry name" value="Tetratricopeptide repeat domain"/>
    <property type="match status" value="2"/>
</dbReference>
<dbReference type="InterPro" id="IPR011990">
    <property type="entry name" value="TPR-like_helical_dom_sf"/>
</dbReference>
<evidence type="ECO:0000259" key="3">
    <source>
        <dbReference type="Pfam" id="PF23276"/>
    </source>
</evidence>
<keyword evidence="5" id="KW-1185">Reference proteome</keyword>
<feature type="repeat" description="PPR" evidence="2">
    <location>
        <begin position="100"/>
        <end position="134"/>
    </location>
</feature>
<dbReference type="AlphaFoldDB" id="A0A8H7BKN1"/>
<dbReference type="PANTHER" id="PTHR47936:SF1">
    <property type="entry name" value="PENTATRICOPEPTIDE REPEAT-CONTAINING PROTEIN GUN1, CHLOROPLASTIC"/>
    <property type="match status" value="1"/>
</dbReference>
<dbReference type="EMBL" id="JABAYA010000166">
    <property type="protein sequence ID" value="KAF7723036.1"/>
    <property type="molecule type" value="Genomic_DNA"/>
</dbReference>